<feature type="domain" description="C-type lectin" evidence="2">
    <location>
        <begin position="1"/>
        <end position="112"/>
    </location>
</feature>
<dbReference type="InterPro" id="IPR001304">
    <property type="entry name" value="C-type_lectin-like"/>
</dbReference>
<dbReference type="Gene3D" id="3.10.100.10">
    <property type="entry name" value="Mannose-Binding Protein A, subunit A"/>
    <property type="match status" value="1"/>
</dbReference>
<evidence type="ECO:0000259" key="2">
    <source>
        <dbReference type="PROSITE" id="PS50041"/>
    </source>
</evidence>
<organism evidence="3 4">
    <name type="scientific">Diploptera punctata</name>
    <name type="common">Pacific beetle cockroach</name>
    <dbReference type="NCBI Taxonomy" id="6984"/>
    <lineage>
        <taxon>Eukaryota</taxon>
        <taxon>Metazoa</taxon>
        <taxon>Ecdysozoa</taxon>
        <taxon>Arthropoda</taxon>
        <taxon>Hexapoda</taxon>
        <taxon>Insecta</taxon>
        <taxon>Pterygota</taxon>
        <taxon>Neoptera</taxon>
        <taxon>Polyneoptera</taxon>
        <taxon>Dictyoptera</taxon>
        <taxon>Blattodea</taxon>
        <taxon>Blaberoidea</taxon>
        <taxon>Blaberidae</taxon>
        <taxon>Diplopterinae</taxon>
        <taxon>Diploptera</taxon>
    </lineage>
</organism>
<reference evidence="3" key="2">
    <citation type="submission" date="2023-05" db="EMBL/GenBank/DDBJ databases">
        <authorList>
            <person name="Fouks B."/>
        </authorList>
    </citation>
    <scope>NUCLEOTIDE SEQUENCE</scope>
    <source>
        <strain evidence="3">Stay&amp;Tobe</strain>
        <tissue evidence="3">Testes</tissue>
    </source>
</reference>
<accession>A0AAD7ZNS7</accession>
<name>A0AAD7ZNS7_DIPPU</name>
<dbReference type="PANTHER" id="PTHR22803">
    <property type="entry name" value="MANNOSE, PHOSPHOLIPASE, LECTIN RECEPTOR RELATED"/>
    <property type="match status" value="1"/>
</dbReference>
<protein>
    <recommendedName>
        <fullName evidence="2">C-type lectin domain-containing protein</fullName>
    </recommendedName>
</protein>
<dbReference type="CDD" id="cd00037">
    <property type="entry name" value="CLECT"/>
    <property type="match status" value="1"/>
</dbReference>
<keyword evidence="4" id="KW-1185">Reference proteome</keyword>
<dbReference type="InterPro" id="IPR016187">
    <property type="entry name" value="CTDL_fold"/>
</dbReference>
<dbReference type="SUPFAM" id="SSF56436">
    <property type="entry name" value="C-type lectin-like"/>
    <property type="match status" value="1"/>
</dbReference>
<dbReference type="PROSITE" id="PS50041">
    <property type="entry name" value="C_TYPE_LECTIN_2"/>
    <property type="match status" value="1"/>
</dbReference>
<dbReference type="Pfam" id="PF00059">
    <property type="entry name" value="Lectin_C"/>
    <property type="match status" value="1"/>
</dbReference>
<dbReference type="EMBL" id="JASPKZ010007472">
    <property type="protein sequence ID" value="KAJ9584075.1"/>
    <property type="molecule type" value="Genomic_DNA"/>
</dbReference>
<dbReference type="SMART" id="SM00034">
    <property type="entry name" value="CLECT"/>
    <property type="match status" value="1"/>
</dbReference>
<comment type="caution">
    <text evidence="3">The sequence shown here is derived from an EMBL/GenBank/DDBJ whole genome shotgun (WGS) entry which is preliminary data.</text>
</comment>
<dbReference type="AlphaFoldDB" id="A0AAD7ZNS7"/>
<sequence>MPNEKKTWFDASQYCASQDSHLAILNSRNEFEAIQKLIPGVGFYFIGFHDLFSEGNFITVNCQTIKQAGYDNWLKGKPSGTYNGKKEDCGTMNENGLLNDEYCFNKRQFVCEHEFRPTAYNNTW</sequence>
<evidence type="ECO:0000313" key="4">
    <source>
        <dbReference type="Proteomes" id="UP001233999"/>
    </source>
</evidence>
<dbReference type="InterPro" id="IPR050111">
    <property type="entry name" value="C-type_lectin/snaclec_domain"/>
</dbReference>
<evidence type="ECO:0000256" key="1">
    <source>
        <dbReference type="ARBA" id="ARBA00023157"/>
    </source>
</evidence>
<dbReference type="Proteomes" id="UP001233999">
    <property type="component" value="Unassembled WGS sequence"/>
</dbReference>
<dbReference type="PROSITE" id="PS00615">
    <property type="entry name" value="C_TYPE_LECTIN_1"/>
    <property type="match status" value="1"/>
</dbReference>
<proteinExistence type="predicted"/>
<gene>
    <name evidence="3" type="ORF">L9F63_021581</name>
</gene>
<reference evidence="3" key="1">
    <citation type="journal article" date="2023" name="IScience">
        <title>Live-bearing cockroach genome reveals convergent evolutionary mechanisms linked to viviparity in insects and beyond.</title>
        <authorList>
            <person name="Fouks B."/>
            <person name="Harrison M.C."/>
            <person name="Mikhailova A.A."/>
            <person name="Marchal E."/>
            <person name="English S."/>
            <person name="Carruthers M."/>
            <person name="Jennings E.C."/>
            <person name="Chiamaka E.L."/>
            <person name="Frigard R.A."/>
            <person name="Pippel M."/>
            <person name="Attardo G.M."/>
            <person name="Benoit J.B."/>
            <person name="Bornberg-Bauer E."/>
            <person name="Tobe S.S."/>
        </authorList>
    </citation>
    <scope>NUCLEOTIDE SEQUENCE</scope>
    <source>
        <strain evidence="3">Stay&amp;Tobe</strain>
    </source>
</reference>
<evidence type="ECO:0000313" key="3">
    <source>
        <dbReference type="EMBL" id="KAJ9584075.1"/>
    </source>
</evidence>
<keyword evidence="1" id="KW-1015">Disulfide bond</keyword>
<dbReference type="InterPro" id="IPR016186">
    <property type="entry name" value="C-type_lectin-like/link_sf"/>
</dbReference>
<dbReference type="InterPro" id="IPR018378">
    <property type="entry name" value="C-type_lectin_CS"/>
</dbReference>